<feature type="active site" description="Proton donor" evidence="4">
    <location>
        <position position="473"/>
    </location>
</feature>
<evidence type="ECO:0000313" key="30">
    <source>
        <dbReference type="EMBL" id="TXT03050.1"/>
    </source>
</evidence>
<evidence type="ECO:0000313" key="50">
    <source>
        <dbReference type="Proteomes" id="UP001247581"/>
    </source>
</evidence>
<sequence>MTRPVTLSEPHFSQHTLNKYASLMAQGNGYLGLRASHEEDYTRQTRGMYLAGLYHRAGKGEINELVNLPDVVGMEIAINGEVFSLSHEAWQRELDFASGELRRNVVWRTSNGSGYTIASRRFVSADQLPLIALEITITPLDADASVLISTGIDATQTNHGRQHLDETQVRVFGQHLMQGSYTTQDGRSDVAISCCCKVSGDVQQCYTAKERRLLQHTSAQLHAGETMTLQKLVWIDWRDDRQAALDEWGSASLRQLEMCAQQSYDQLLAASTENWRQWWQKRRITVNGGEAHDQQALDYALYHLRIMTPAHDERSSIAAKGLTGEGYKGHVFWDTEVFLLPFHLFSDPTVARSLLRYRWHNLPGAQEKARRNGWQGALFPWESARSGEEETPEFAAINIRTGLRQKVASAQAEHHLVADIAWAVIQYWQTTGDESFIAHEGMALLLETAKFWISRAVRVNDRLEIHDVIGPDEYTEHVNNNAYTSYMARYNVQQALNIARQFGCSDDAFIHRAEMFLKELWMPEIQPDGVLPQDDSFMAKPAINLAKYKAAAGKQTILLDYSRAEVNEMQILKQADVVMLNYMLPEQFSAASCLANLQFYEPRTIHDSSLSKAIHGIVAARCGLLTQSYQFWREGTEIDLGADPHSCDDGIHAAATGAIWLGAIQGFAGVSVRDGELHLNPALPEQWQQLSFPLFWQGCELQVTLDAQRIAIRTSAPVSLRLNGQLITVAEESVFCLGDFILPFNGTATKHQEDE</sequence>
<evidence type="ECO:0000256" key="5">
    <source>
        <dbReference type="PIRSR" id="PIRSR036289-51"/>
    </source>
</evidence>
<evidence type="ECO:0000313" key="21">
    <source>
        <dbReference type="EMBL" id="QLG57417.1"/>
    </source>
</evidence>
<reference evidence="31 49" key="9">
    <citation type="submission" date="2019-11" db="EMBL/GenBank/DDBJ databases">
        <authorList>
            <person name="Haines EK M."/>
        </authorList>
    </citation>
    <scope>NUCLEOTIDE SEQUENCE [LARGE SCALE GENOMIC DNA]</scope>
    <source>
        <strain evidence="31">KR2729</strain>
    </source>
</reference>
<evidence type="ECO:0000313" key="24">
    <source>
        <dbReference type="EMBL" id="RDA39230.1"/>
    </source>
</evidence>
<reference evidence="43" key="15">
    <citation type="submission" date="2020-06" db="EMBL/GenBank/DDBJ databases">
        <title>Identification and Characterisation of Fosfomycin Resistance in Escherichia coli Urinary Tract Infection Isolates from Australia.</title>
        <authorList>
            <person name="Mowlaboccus S."/>
            <person name="Daley D."/>
            <person name="Pang S."/>
            <person name="Gottlieb T."/>
            <person name="Nimmo G.R."/>
            <person name="George N."/>
            <person name="Korman T.M."/>
            <person name="Strietberg R."/>
            <person name="Robson J."/>
            <person name="Peachey G."/>
            <person name="Collignon P."/>
            <person name="Bradbury S."/>
            <person name="Colombi E."/>
            <person name="Ramsay J.P."/>
            <person name="Rogers B.A."/>
            <person name="Coombs G.W."/>
        </authorList>
    </citation>
    <scope>NUCLEOTIDE SEQUENCE [LARGE SCALE GENOMIC DNA]</scope>
    <source>
        <strain evidence="43">EC2</strain>
    </source>
</reference>
<evidence type="ECO:0000313" key="32">
    <source>
        <dbReference type="Proteomes" id="UP000253687"/>
    </source>
</evidence>
<dbReference type="Proteomes" id="UP000253687">
    <property type="component" value="Unassembled WGS sequence"/>
</dbReference>
<dbReference type="Proteomes" id="UP000542214">
    <property type="component" value="Unassembled WGS sequence"/>
</dbReference>
<feature type="binding site" evidence="5">
    <location>
        <begin position="333"/>
        <end position="334"/>
    </location>
    <ligand>
        <name>substrate</name>
    </ligand>
</feature>
<evidence type="ECO:0000313" key="19">
    <source>
        <dbReference type="EMBL" id="NYP85575.1"/>
    </source>
</evidence>
<dbReference type="SUPFAM" id="SSF74650">
    <property type="entry name" value="Galactose mutarotase-like"/>
    <property type="match status" value="1"/>
</dbReference>
<evidence type="ECO:0000313" key="38">
    <source>
        <dbReference type="Proteomes" id="UP000321461"/>
    </source>
</evidence>
<evidence type="ECO:0000313" key="28">
    <source>
        <dbReference type="EMBL" id="STM39245.1"/>
    </source>
</evidence>
<dbReference type="EMBL" id="CACRYR010000055">
    <property type="protein sequence ID" value="VZR12859.1"/>
    <property type="molecule type" value="Genomic_DNA"/>
</dbReference>
<dbReference type="Proteomes" id="UP000288459">
    <property type="component" value="Unassembled WGS sequence"/>
</dbReference>
<evidence type="ECO:0000313" key="27">
    <source>
        <dbReference type="EMBL" id="STJ80965.1"/>
    </source>
</evidence>
<name>A0A024L419_ECOLX</name>
<dbReference type="PANTHER" id="PTHR11051">
    <property type="entry name" value="GLYCOSYL HYDROLASE-RELATED"/>
    <property type="match status" value="1"/>
</dbReference>
<evidence type="ECO:0000313" key="42">
    <source>
        <dbReference type="Proteomes" id="UP000469708"/>
    </source>
</evidence>
<dbReference type="InterPro" id="IPR011013">
    <property type="entry name" value="Gal_mutarotase_sf_dom"/>
</dbReference>
<keyword evidence="2 9" id="KW-0328">Glycosyltransferase</keyword>
<dbReference type="Gene3D" id="2.60.420.10">
    <property type="entry name" value="Maltose phosphorylase, domain 3"/>
    <property type="match status" value="1"/>
</dbReference>
<reference evidence="19 45" key="12">
    <citation type="journal article" date="2020" name="J. Appl. Microbiol.">
        <title>Genetic characterization of Shigatoxigenic and enteropathogenic Escherichia coli O80:H2 from diarrheic and septicemic calves and relatedness to human Shigatoxigenic E. coli O80:H2.</title>
        <authorList>
            <person name="Habets A."/>
            <person name="Crombe F."/>
            <person name="Nakamura K."/>
            <person name="Guerin V."/>
            <person name="De Rauw K."/>
            <person name="Pierard D."/>
            <person name="Saulmont M."/>
            <person name="Hayashi T."/>
            <person name="Mainil J.G."/>
            <person name="Thiry D."/>
        </authorList>
    </citation>
    <scope>NUCLEOTIDE SEQUENCE [LARGE SCALE GENOMIC DNA]</scope>
    <source>
        <strain evidence="20">EH3306</strain>
        <strain evidence="19 45">EH3307</strain>
    </source>
</reference>
<evidence type="ECO:0000313" key="26">
    <source>
        <dbReference type="EMBL" id="STJ55232.1"/>
    </source>
</evidence>
<organism evidence="9 48">
    <name type="scientific">Escherichia coli</name>
    <dbReference type="NCBI Taxonomy" id="562"/>
    <lineage>
        <taxon>Bacteria</taxon>
        <taxon>Pseudomonadati</taxon>
        <taxon>Pseudomonadota</taxon>
        <taxon>Gammaproteobacteria</taxon>
        <taxon>Enterobacterales</taxon>
        <taxon>Enterobacteriaceae</taxon>
        <taxon>Escherichia</taxon>
    </lineage>
</organism>
<dbReference type="EMBL" id="VRXD01000013">
    <property type="protein sequence ID" value="TXQ34888.1"/>
    <property type="molecule type" value="Genomic_DNA"/>
</dbReference>
<dbReference type="Proteomes" id="UP000321461">
    <property type="component" value="Unassembled WGS sequence"/>
</dbReference>
<dbReference type="EMBL" id="UGDC01000003">
    <property type="protein sequence ID" value="STJ80965.1"/>
    <property type="molecule type" value="Genomic_DNA"/>
</dbReference>
<dbReference type="OMA" id="EAYCIPF"/>
<evidence type="ECO:0000259" key="8">
    <source>
        <dbReference type="Pfam" id="PF03636"/>
    </source>
</evidence>
<keyword evidence="3 9" id="KW-0808">Transferase</keyword>
<reference evidence="13" key="19">
    <citation type="submission" date="2021-03" db="EMBL/GenBank/DDBJ databases">
        <authorList>
            <consortium name="NCBI Pathogen Detection Project"/>
        </authorList>
    </citation>
    <scope>NUCLEOTIDE SEQUENCE</scope>
    <source>
        <strain evidence="13">Escherichia coli</strain>
        <strain evidence="12">EuSCAPE_DE065</strain>
    </source>
</reference>
<keyword evidence="12" id="KW-0378">Hydrolase</keyword>
<reference evidence="21" key="17">
    <citation type="submission" date="2020-06" db="EMBL/GenBank/DDBJ databases">
        <authorList>
            <person name="Ramsay J.P."/>
            <person name="Colombi E."/>
            <person name="Mowlaboccus S."/>
        </authorList>
    </citation>
    <scope>NUCLEOTIDE SEQUENCE</scope>
    <source>
        <strain evidence="21">EC2</strain>
    </source>
</reference>
<dbReference type="EMBL" id="CP070393">
    <property type="protein sequence ID" value="QRZ99678.1"/>
    <property type="molecule type" value="Genomic_DNA"/>
</dbReference>
<dbReference type="Proteomes" id="UP000509796">
    <property type="component" value="Chromosome"/>
</dbReference>
<dbReference type="Proteomes" id="UP000469708">
    <property type="component" value="Unassembled WGS sequence"/>
</dbReference>
<reference evidence="22 44" key="16">
    <citation type="submission" date="2020-06" db="EMBL/GenBank/DDBJ databases">
        <title>REHAB project genomes.</title>
        <authorList>
            <person name="Shaw L.P."/>
        </authorList>
    </citation>
    <scope>NUCLEOTIDE SEQUENCE [LARGE SCALE GENOMIC DNA]</scope>
    <source>
        <strain evidence="22 44">RHB30-C10</strain>
    </source>
</reference>
<dbReference type="Pfam" id="PF03636">
    <property type="entry name" value="Glyco_hydro_65N"/>
    <property type="match status" value="1"/>
</dbReference>
<dbReference type="SUPFAM" id="SSF48208">
    <property type="entry name" value="Six-hairpin glycosidases"/>
    <property type="match status" value="1"/>
</dbReference>
<dbReference type="Proteomes" id="UP000629265">
    <property type="component" value="Unassembled WGS sequence"/>
</dbReference>
<dbReference type="InterPro" id="IPR005196">
    <property type="entry name" value="Glyco_hydro_65_N"/>
</dbReference>
<evidence type="ECO:0000313" key="20">
    <source>
        <dbReference type="EMBL" id="NYQ39341.1"/>
    </source>
</evidence>
<dbReference type="EMBL" id="DABHXT010000012">
    <property type="protein sequence ID" value="HAJ5958666.1"/>
    <property type="molecule type" value="Genomic_DNA"/>
</dbReference>
<evidence type="ECO:0000313" key="43">
    <source>
        <dbReference type="Proteomes" id="UP000509796"/>
    </source>
</evidence>
<dbReference type="EMBL" id="AASFZR010000070">
    <property type="protein sequence ID" value="EFB4534406.1"/>
    <property type="molecule type" value="Genomic_DNA"/>
</dbReference>
<dbReference type="EMBL" id="AASURL010000013">
    <property type="protein sequence ID" value="EFH0364754.1"/>
    <property type="molecule type" value="Genomic_DNA"/>
</dbReference>
<reference evidence="18 42" key="14">
    <citation type="submission" date="2020-02" db="EMBL/GenBank/DDBJ databases">
        <authorList>
            <person name="Subbiah M."/>
            <person name="Call D."/>
        </authorList>
    </citation>
    <scope>NUCLEOTIDE SEQUENCE [LARGE SCALE GENOMIC DNA]</scope>
    <source>
        <strain evidence="18 42">8375wC2</strain>
    </source>
</reference>
<reference evidence="25 36" key="1">
    <citation type="submission" date="2017-08" db="EMBL/GenBank/DDBJ databases">
        <title>Sequencing of Escherichia coli CCPM 6219.</title>
        <authorList>
            <person name="Liu S.-L."/>
            <person name="Zhou Y.-J."/>
            <person name="Zhao M.-F."/>
        </authorList>
    </citation>
    <scope>NUCLEOTIDE SEQUENCE [LARGE SCALE GENOMIC DNA]</scope>
    <source>
        <strain evidence="25 36">CCPM 6219</strain>
    </source>
</reference>
<dbReference type="GO" id="GO:0030246">
    <property type="term" value="F:carbohydrate binding"/>
    <property type="evidence" value="ECO:0007669"/>
    <property type="project" value="InterPro"/>
</dbReference>
<dbReference type="InterPro" id="IPR005194">
    <property type="entry name" value="Glyco_hydro_65_C"/>
</dbReference>
<dbReference type="Gene3D" id="2.70.98.40">
    <property type="entry name" value="Glycoside hydrolase, family 65, N-terminal domain"/>
    <property type="match status" value="1"/>
</dbReference>
<proteinExistence type="inferred from homology"/>
<dbReference type="GO" id="GO:0033831">
    <property type="term" value="F:kojibiose phosphorylase activity"/>
    <property type="evidence" value="ECO:0007669"/>
    <property type="project" value="UniProtKB-EC"/>
</dbReference>
<evidence type="ECO:0000313" key="10">
    <source>
        <dbReference type="EMBL" id="EFC3524113.1"/>
    </source>
</evidence>
<dbReference type="EMBL" id="JANIDP010000003">
    <property type="protein sequence ID" value="MDR6044588.1"/>
    <property type="molecule type" value="Genomic_DNA"/>
</dbReference>
<evidence type="ECO:0000313" key="16">
    <source>
        <dbReference type="EMBL" id="MQS31405.1"/>
    </source>
</evidence>
<reference evidence="24 32" key="4">
    <citation type="submission" date="2018-07" db="EMBL/GenBank/DDBJ databases">
        <title>Whole Genome Sequence Analysis of Avian Pathogenic E. coli - An Australian Perspective.</title>
        <authorList>
            <person name="Cummins M.L."/>
            <person name="Reid C.J."/>
            <person name="Roy Chowdhury P."/>
            <person name="Bushell R."/>
            <person name="Esbert N."/>
            <person name="Tivendale K.A."/>
            <person name="Noormohammadi A.H."/>
            <person name="Islam S."/>
            <person name="Marenda M.S."/>
            <person name="Browning G.F."/>
            <person name="Markham P.F."/>
            <person name="Djordjevic S.P."/>
        </authorList>
    </citation>
    <scope>NUCLEOTIDE SEQUENCE [LARGE SCALE GENOMIC DNA]</scope>
    <source>
        <strain evidence="24 32">AVC211</strain>
    </source>
</reference>
<dbReference type="EMBL" id="CP058571">
    <property type="protein sequence ID" value="QLG57417.1"/>
    <property type="molecule type" value="Genomic_DNA"/>
</dbReference>
<dbReference type="Proteomes" id="UP000846355">
    <property type="component" value="Unassembled WGS sequence"/>
</dbReference>
<feature type="domain" description="Glycoside hydrolase family 65 central catalytic" evidence="6">
    <location>
        <begin position="298"/>
        <end position="660"/>
    </location>
</feature>
<dbReference type="Pfam" id="PF03632">
    <property type="entry name" value="Glyco_hydro_65m"/>
    <property type="match status" value="1"/>
</dbReference>
<dbReference type="Proteomes" id="UP000538406">
    <property type="component" value="Unassembled WGS sequence"/>
</dbReference>
<dbReference type="EMBL" id="JABUPJ010000012">
    <property type="protein sequence ID" value="NYQ39341.1"/>
    <property type="molecule type" value="Genomic_DNA"/>
</dbReference>
<dbReference type="Proteomes" id="UP000512322">
    <property type="component" value="Chromosome"/>
</dbReference>
<dbReference type="EMBL" id="QOGZ01000010">
    <property type="protein sequence ID" value="RDA39230.1"/>
    <property type="molecule type" value="Genomic_DNA"/>
</dbReference>
<dbReference type="PIRSF" id="PIRSF036289">
    <property type="entry name" value="Glycosyl_hydrolase_malt_phosph"/>
    <property type="match status" value="1"/>
</dbReference>
<dbReference type="Proteomes" id="UP000359125">
    <property type="component" value="Unassembled WGS sequence"/>
</dbReference>
<dbReference type="InterPro" id="IPR005195">
    <property type="entry name" value="Glyco_hydro_65_M"/>
</dbReference>
<dbReference type="InterPro" id="IPR017045">
    <property type="entry name" value="Malt_Pase/Glycosyl_Hdrlase"/>
</dbReference>
<dbReference type="AlphaFoldDB" id="A0A024L419"/>
<evidence type="ECO:0000313" key="15">
    <source>
        <dbReference type="EMBL" id="MQK23897.1"/>
    </source>
</evidence>
<dbReference type="PANTHER" id="PTHR11051:SF8">
    <property type="entry name" value="PROTEIN-GLUCOSYLGALACTOSYLHYDROXYLYSINE GLUCOSIDASE"/>
    <property type="match status" value="1"/>
</dbReference>
<dbReference type="EMBL" id="JABUPU010000011">
    <property type="protein sequence ID" value="NYP85575.1"/>
    <property type="molecule type" value="Genomic_DNA"/>
</dbReference>
<dbReference type="GO" id="GO:0005975">
    <property type="term" value="P:carbohydrate metabolic process"/>
    <property type="evidence" value="ECO:0007669"/>
    <property type="project" value="InterPro"/>
</dbReference>
<evidence type="ECO:0000259" key="6">
    <source>
        <dbReference type="Pfam" id="PF03632"/>
    </source>
</evidence>
<dbReference type="InterPro" id="IPR008928">
    <property type="entry name" value="6-hairpin_glycosidase_sf"/>
</dbReference>
<evidence type="ECO:0000313" key="44">
    <source>
        <dbReference type="Proteomes" id="UP000512322"/>
    </source>
</evidence>
<dbReference type="EMBL" id="RYCF01000011">
    <property type="protein sequence ID" value="MQK23897.1"/>
    <property type="molecule type" value="Genomic_DNA"/>
</dbReference>
<dbReference type="EMBL" id="JAAGYI010000015">
    <property type="protein sequence ID" value="NEM86089.1"/>
    <property type="molecule type" value="Genomic_DNA"/>
</dbReference>
<evidence type="ECO:0000313" key="18">
    <source>
        <dbReference type="EMBL" id="NEM86089.1"/>
    </source>
</evidence>
<reference evidence="16 41" key="7">
    <citation type="journal article" date="2019" name="Microorganisms">
        <title>Characteristics of Carbapenem-Resistant and Colistin-Resistant Escherichia coli Co-Producing NDM-1 and MCR-1 from Pig Farms in China.</title>
        <authorList>
            <person name="Peng Z."/>
            <person name="Li X."/>
            <person name="Hu Z."/>
            <person name="Li Z."/>
            <person name="Lv Y."/>
            <person name="Lei M."/>
            <person name="Wu B."/>
            <person name="Chen H."/>
            <person name="Wang X."/>
        </authorList>
    </citation>
    <scope>NUCLEOTIDE SEQUENCE [LARGE SCALE GENOMIC DNA]</scope>
    <source>
        <strain evidence="16 41">RXD010</strain>
    </source>
</reference>
<evidence type="ECO:0000313" key="47">
    <source>
        <dbReference type="Proteomes" id="UP000538406"/>
    </source>
</evidence>
<evidence type="ECO:0000259" key="7">
    <source>
        <dbReference type="Pfam" id="PF03633"/>
    </source>
</evidence>
<evidence type="ECO:0000313" key="45">
    <source>
        <dbReference type="Proteomes" id="UP000517067"/>
    </source>
</evidence>
<reference evidence="15 39" key="6">
    <citation type="journal article" date="2019" name="Environ. Health Perspect.">
        <title>Inter-host Transmission of Carbapenemase-Producing Escherichia coli among Humans and Backyard Animals.</title>
        <authorList>
            <person name="Li J."/>
            <person name="Bi Z."/>
            <person name="Ma S."/>
            <person name="Chen B."/>
            <person name="Cai C."/>
            <person name="He J."/>
            <person name="Schwarz S."/>
            <person name="Sun C."/>
            <person name="Zhou Y."/>
            <person name="Yin J."/>
            <person name="Hulth A."/>
            <person name="Wang Y."/>
            <person name="Shen Z."/>
            <person name="Wang S."/>
            <person name="Wu C."/>
            <person name="Nilsson L.E."/>
            <person name="Walsh T.R."/>
            <person name="Borjesson S."/>
            <person name="Shen J."/>
            <person name="Sun Q."/>
            <person name="Wang Y."/>
        </authorList>
    </citation>
    <scope>NUCLEOTIDE SEQUENCE [LARGE SCALE GENOMIC DNA]</scope>
    <source>
        <strain evidence="15 39">A016f</strain>
    </source>
</reference>
<dbReference type="GO" id="GO:0004553">
    <property type="term" value="F:hydrolase activity, hydrolyzing O-glycosyl compounds"/>
    <property type="evidence" value="ECO:0007669"/>
    <property type="project" value="TreeGrafter"/>
</dbReference>
<dbReference type="Proteomes" id="UP000436141">
    <property type="component" value="Unassembled WGS sequence"/>
</dbReference>
<dbReference type="Proteomes" id="UP000254429">
    <property type="component" value="Unassembled WGS sequence"/>
</dbReference>
<dbReference type="Proteomes" id="UP000254503">
    <property type="component" value="Unassembled WGS sequence"/>
</dbReference>
<dbReference type="EMBL" id="UGDD01000002">
    <property type="protein sequence ID" value="STJ55232.1"/>
    <property type="molecule type" value="Genomic_DNA"/>
</dbReference>
<dbReference type="SMR" id="A0A024L419"/>
<reference evidence="12" key="2">
    <citation type="journal article" date="2018" name="Genome Biol.">
        <title>SKESA: strategic k-mer extension for scrupulous assemblies.</title>
        <authorList>
            <person name="Souvorov A."/>
            <person name="Agarwala R."/>
            <person name="Lipman D.J."/>
        </authorList>
    </citation>
    <scope>NUCLEOTIDE SEQUENCE</scope>
    <source>
        <strain evidence="13">Escherichia coli</strain>
        <strain evidence="12">EuSCAPE_DE065</strain>
    </source>
</reference>
<evidence type="ECO:0000313" key="36">
    <source>
        <dbReference type="Proteomes" id="UP000288459"/>
    </source>
</evidence>
<dbReference type="Proteomes" id="UP000254785">
    <property type="component" value="Unassembled WGS sequence"/>
</dbReference>
<evidence type="ECO:0000313" key="41">
    <source>
        <dbReference type="Proteomes" id="UP000460351"/>
    </source>
</evidence>
<dbReference type="Proteomes" id="UP001247581">
    <property type="component" value="Unassembled WGS sequence"/>
</dbReference>
<evidence type="ECO:0000313" key="48">
    <source>
        <dbReference type="Proteomes" id="UP000542214"/>
    </source>
</evidence>
<reference evidence="23" key="18">
    <citation type="submission" date="2021-02" db="EMBL/GenBank/DDBJ databases">
        <title>Co-localization of colistin and carbapenem -resistance genes on a novel transferable IncHI2 plasmid in Escherichia coli from chicken-origin.</title>
        <authorList>
            <person name="Hoffmann M."/>
            <person name="Balkey M."/>
            <person name="Ronco T."/>
            <person name="Hendriksen R.S."/>
        </authorList>
    </citation>
    <scope>NUCLEOTIDE SEQUENCE</scope>
    <source>
        <strain evidence="23">CFSAN083829</strain>
    </source>
</reference>
<dbReference type="EMBL" id="SQQU01000018">
    <property type="protein sequence ID" value="MQS31405.1"/>
    <property type="molecule type" value="Genomic_DNA"/>
</dbReference>
<evidence type="ECO:0000256" key="2">
    <source>
        <dbReference type="ARBA" id="ARBA00022676"/>
    </source>
</evidence>
<evidence type="ECO:0000313" key="35">
    <source>
        <dbReference type="Proteomes" id="UP000254785"/>
    </source>
</evidence>
<evidence type="ECO:0000313" key="39">
    <source>
        <dbReference type="Proteomes" id="UP000359125"/>
    </source>
</evidence>
<reference evidence="11 46" key="13">
    <citation type="submission" date="2020-02" db="EMBL/GenBank/DDBJ databases">
        <authorList>
            <consortium name="PulseNet: The National Subtyping Network for Foodborne Disease Surveillance"/>
            <person name="Tarr C.L."/>
            <person name="Trees E."/>
            <person name="Katz L.S."/>
            <person name="Carleton-Romer H.A."/>
            <person name="Stroika S."/>
            <person name="Kucerova Z."/>
            <person name="Roache K.F."/>
            <person name="Sabol A.L."/>
            <person name="Besser J."/>
            <person name="Gerner-Smidt P."/>
        </authorList>
    </citation>
    <scope>NUCLEOTIDE SEQUENCE [LARGE SCALE GENOMIC DNA]</scope>
    <source>
        <strain evidence="11 46">PNUSAE004166</strain>
    </source>
</reference>
<feature type="domain" description="Glycoside hydrolase family 65 C-terminal" evidence="7">
    <location>
        <begin position="672"/>
        <end position="729"/>
    </location>
</feature>
<evidence type="ECO:0000313" key="29">
    <source>
        <dbReference type="EMBL" id="TXQ34888.1"/>
    </source>
</evidence>
<accession>A0A024L419</accession>
<dbReference type="Proteomes" id="UP000663166">
    <property type="component" value="Chromosome"/>
</dbReference>
<reference evidence="33 34" key="3">
    <citation type="submission" date="2018-06" db="EMBL/GenBank/DDBJ databases">
        <authorList>
            <consortium name="Pathogen Informatics"/>
            <person name="Doyle S."/>
        </authorList>
    </citation>
    <scope>NUCLEOTIDE SEQUENCE [LARGE SCALE GENOMIC DNA]</scope>
    <source>
        <strain evidence="28 33">NCTC8500</strain>
        <strain evidence="26 34">NCTC9045</strain>
        <strain evidence="27 35">NCTC9117</strain>
    </source>
</reference>
<evidence type="ECO:0000313" key="37">
    <source>
        <dbReference type="Proteomes" id="UP000321295"/>
    </source>
</evidence>
<dbReference type="EMBL" id="UGFG01000001">
    <property type="protein sequence ID" value="STM39245.1"/>
    <property type="molecule type" value="Genomic_DNA"/>
</dbReference>
<reference evidence="17 40" key="10">
    <citation type="submission" date="2019-12" db="EMBL/GenBank/DDBJ databases">
        <title>Enteriobacteria Tanzani isolates_10434.</title>
        <authorList>
            <person name="Subbiah M."/>
            <person name="Call D."/>
        </authorList>
    </citation>
    <scope>NUCLEOTIDE SEQUENCE [LARGE SCALE GENOMIC DNA]</scope>
    <source>
        <strain evidence="17 40">10434wD1</strain>
    </source>
</reference>
<evidence type="ECO:0000313" key="12">
    <source>
        <dbReference type="EMBL" id="HAJ5958666.1"/>
    </source>
</evidence>
<dbReference type="Proteomes" id="UP000870292">
    <property type="component" value="Unassembled WGS sequence"/>
</dbReference>
<dbReference type="Proteomes" id="UP000521991">
    <property type="component" value="Unassembled WGS sequence"/>
</dbReference>
<evidence type="ECO:0000313" key="17">
    <source>
        <dbReference type="EMBL" id="MXI73394.1"/>
    </source>
</evidence>
<dbReference type="EC" id="2.4.1.230" evidence="9 26"/>
<evidence type="ECO:0000313" key="14">
    <source>
        <dbReference type="EMBL" id="MDR6044588.1"/>
    </source>
</evidence>
<dbReference type="Proteomes" id="UP000517067">
    <property type="component" value="Unassembled WGS sequence"/>
</dbReference>
<dbReference type="Gene3D" id="1.50.10.10">
    <property type="match status" value="1"/>
</dbReference>
<evidence type="ECO:0000256" key="1">
    <source>
        <dbReference type="ARBA" id="ARBA00006768"/>
    </source>
</evidence>
<evidence type="ECO:0000313" key="34">
    <source>
        <dbReference type="Proteomes" id="UP000254503"/>
    </source>
</evidence>
<reference evidence="37 38" key="8">
    <citation type="submission" date="2019-08" db="EMBL/GenBank/DDBJ databases">
        <title>Whole genome analysis of cultivated E. coli strains isolated from CD patients and healthy donors.</title>
        <authorList>
            <person name="Siniagina M.N."/>
            <person name="Markelova M.I."/>
            <person name="Laikov A.V."/>
            <person name="Boulygina E.A."/>
            <person name="Khusnutdinova D.R."/>
            <person name="Kharchenko A."/>
            <person name="Grigoryeva T.V."/>
        </authorList>
    </citation>
    <scope>NUCLEOTIDE SEQUENCE [LARGE SCALE GENOMIC DNA]</scope>
    <source>
        <strain evidence="29 37">1_45_11</strain>
        <strain evidence="30 38">3_77_5</strain>
    </source>
</reference>
<reference evidence="14 50" key="20">
    <citation type="submission" date="2022-07" db="EMBL/GenBank/DDBJ databases">
        <title>The wastewater resistome of Residential Aged Care Facilities indicates a role of antimicrobial stewardship in reducing resistance.</title>
        <authorList>
            <person name="Sapula S."/>
            <person name="Hart B.J."/>
            <person name="Henrietta V."/>
            <person name="Amsalu A."/>
            <person name="Jon W."/>
            <person name="Siderius N."/>
            <person name="Nguyen L."/>
            <person name="Turnidge J."/>
            <person name="Gerber C."/>
        </authorList>
    </citation>
    <scope>NUCLEOTIDE SEQUENCE [LARGE SCALE GENOMIC DNA]</scope>
    <source>
        <strain evidence="14 50">ECA685</strain>
    </source>
</reference>
<dbReference type="Proteomes" id="UP000540485">
    <property type="component" value="Unassembled WGS sequence"/>
</dbReference>
<dbReference type="EMBL" id="CP057293">
    <property type="protein sequence ID" value="QMF68036.1"/>
    <property type="molecule type" value="Genomic_DNA"/>
</dbReference>
<dbReference type="EMBL" id="VSBS01000075">
    <property type="protein sequence ID" value="TXT03050.1"/>
    <property type="molecule type" value="Genomic_DNA"/>
</dbReference>
<dbReference type="Pfam" id="PF03633">
    <property type="entry name" value="Glyco_hydro_65C"/>
    <property type="match status" value="1"/>
</dbReference>
<dbReference type="RefSeq" id="WP_000198036.1">
    <property type="nucleotide sequence ID" value="NZ_AP019189.1"/>
</dbReference>
<dbReference type="InterPro" id="IPR012341">
    <property type="entry name" value="6hp_glycosidase-like_sf"/>
</dbReference>
<evidence type="ECO:0000313" key="31">
    <source>
        <dbReference type="EMBL" id="VZR12859.1"/>
    </source>
</evidence>
<dbReference type="EMBL" id="WUIY01000008">
    <property type="protein sequence ID" value="MXI73394.1"/>
    <property type="molecule type" value="Genomic_DNA"/>
</dbReference>
<reference evidence="47 48" key="5">
    <citation type="submission" date="2018-08" db="EMBL/GenBank/DDBJ databases">
        <authorList>
            <consortium name="NARMS: The National Antimicrobial Resistance Monitoring System"/>
        </authorList>
    </citation>
    <scope>NUCLEOTIDE SEQUENCE [LARGE SCALE GENOMIC DNA]</scope>
    <source>
        <strain evidence="10 47">FSIS11705178</strain>
        <strain evidence="9 48">FSIS11706358</strain>
    </source>
</reference>
<evidence type="ECO:0000313" key="13">
    <source>
        <dbReference type="EMBL" id="HBB1571864.1"/>
    </source>
</evidence>
<protein>
    <submittedName>
        <fullName evidence="24 26">Glycosyl hydrolase</fullName>
        <ecNumber evidence="9 26">2.4.1.230</ecNumber>
    </submittedName>
    <submittedName>
        <fullName evidence="12">Glycoside hydrolase family 65 protein</fullName>
    </submittedName>
    <submittedName>
        <fullName evidence="9">Kojibiose phosphorylase</fullName>
    </submittedName>
</protein>
<feature type="domain" description="Glycoside hydrolase family 65 N-terminal" evidence="8">
    <location>
        <begin position="9"/>
        <end position="237"/>
    </location>
</feature>
<evidence type="ECO:0000313" key="46">
    <source>
        <dbReference type="Proteomes" id="UP000521991"/>
    </source>
</evidence>
<evidence type="ECO:0000313" key="25">
    <source>
        <dbReference type="EMBL" id="RVE08802.1"/>
    </source>
</evidence>
<dbReference type="EMBL" id="DADUEU010000003">
    <property type="protein sequence ID" value="HBB1571864.1"/>
    <property type="molecule type" value="Genomic_DNA"/>
</dbReference>
<feature type="binding site" evidence="5">
    <location>
        <begin position="573"/>
        <end position="574"/>
    </location>
    <ligand>
        <name>substrate</name>
    </ligand>
</feature>
<evidence type="ECO:0000313" key="11">
    <source>
        <dbReference type="EMBL" id="EFH0364754.1"/>
    </source>
</evidence>
<evidence type="ECO:0000313" key="9">
    <source>
        <dbReference type="EMBL" id="EFB4534406.1"/>
    </source>
</evidence>
<dbReference type="Proteomes" id="UP000460351">
    <property type="component" value="Unassembled WGS sequence"/>
</dbReference>
<comment type="similarity">
    <text evidence="1">Belongs to the glycosyl hydrolase 65 family.</text>
</comment>
<evidence type="ECO:0000313" key="40">
    <source>
        <dbReference type="Proteomes" id="UP000436141"/>
    </source>
</evidence>
<dbReference type="EMBL" id="NPIM01000160">
    <property type="protein sequence ID" value="RVE08802.1"/>
    <property type="molecule type" value="Genomic_DNA"/>
</dbReference>
<evidence type="ECO:0000313" key="23">
    <source>
        <dbReference type="EMBL" id="QRZ99678.1"/>
    </source>
</evidence>
<dbReference type="InterPro" id="IPR037018">
    <property type="entry name" value="GH65_N"/>
</dbReference>
<evidence type="ECO:0000313" key="22">
    <source>
        <dbReference type="EMBL" id="QMF68036.1"/>
    </source>
</evidence>
<evidence type="ECO:0000256" key="4">
    <source>
        <dbReference type="PIRSR" id="PIRSR036289-50"/>
    </source>
</evidence>
<dbReference type="Proteomes" id="UP000321295">
    <property type="component" value="Unassembled WGS sequence"/>
</dbReference>
<gene>
    <name evidence="9" type="primary">ycjT</name>
    <name evidence="26" type="synonym">kojP</name>
    <name evidence="11" type="ORF">BGM66_001152</name>
    <name evidence="9" type="ORF">C0P57_003720</name>
    <name evidence="25" type="ORF">CIG67_22210</name>
    <name evidence="10" type="ORF">CTR35_001217</name>
    <name evidence="24" type="ORF">DTL43_11295</name>
    <name evidence="16" type="ORF">E4K51_14690</name>
    <name evidence="15" type="ORF">EIZ93_06125</name>
    <name evidence="29" type="ORF">FV293_11085</name>
    <name evidence="30" type="ORF">FWK02_03995</name>
    <name evidence="18" type="ORF">G3V95_11330</name>
    <name evidence="20" type="ORF">G4A38_12110</name>
    <name evidence="19" type="ORF">G4A47_10155</name>
    <name evidence="17" type="ORF">GRW05_03545</name>
    <name evidence="12" type="ORF">HMV95_10270</name>
    <name evidence="22" type="ORF">HVY77_14390</name>
    <name evidence="21" type="ORF">HX136_11330</name>
    <name evidence="31" type="ORF">IDONEFKE_02708</name>
    <name evidence="13" type="ORF">J0541_000715</name>
    <name evidence="23" type="ORF">JNP96_12410</name>
    <name evidence="28" type="ORF">NCTC8500_03049</name>
    <name evidence="26" type="ORF">NCTC9045_03156</name>
    <name evidence="27" type="ORF">NCTC9117_03503</name>
    <name evidence="14" type="ORF">NQD80_02000</name>
</gene>
<evidence type="ECO:0000313" key="49">
    <source>
        <dbReference type="Proteomes" id="UP000629265"/>
    </source>
</evidence>
<evidence type="ECO:0000256" key="3">
    <source>
        <dbReference type="ARBA" id="ARBA00022679"/>
    </source>
</evidence>
<evidence type="ECO:0000313" key="33">
    <source>
        <dbReference type="Proteomes" id="UP000254429"/>
    </source>
</evidence>
<reference evidence="21" key="11">
    <citation type="journal article" date="2020" name="Int. J. Antimicrob. Agents">
        <title>Identification and characterisation of fosfomycin resistance in Escherichia coli urinary tract infection isolates from Australia.</title>
        <authorList>
            <person name="Mowlaboccus S."/>
            <person name="Daley D."/>
            <person name="Pang S."/>
            <person name="Gottlieb T."/>
            <person name="Merlino J."/>
            <person name="Nimmo G.R."/>
            <person name="George N."/>
            <person name="Korman T.M."/>
            <person name="Streitberg R."/>
            <person name="Robson J."/>
            <person name="Peachey G."/>
            <person name="Collignon P."/>
            <person name="Bradbury S."/>
            <person name="Colombi E."/>
            <person name="Ramsay J.P."/>
            <person name="Rogers B.A."/>
            <person name="Coombs G.W."/>
        </authorList>
    </citation>
    <scope>NUCLEOTIDE SEQUENCE</scope>
    <source>
        <strain evidence="21">EC2</strain>
    </source>
</reference>
<dbReference type="EMBL" id="AASHPR010000008">
    <property type="protein sequence ID" value="EFC3524113.1"/>
    <property type="molecule type" value="Genomic_DNA"/>
</dbReference>